<evidence type="ECO:0000256" key="8">
    <source>
        <dbReference type="ARBA" id="ARBA00022927"/>
    </source>
</evidence>
<feature type="transmembrane region" description="Helical" evidence="13">
    <location>
        <begin position="36"/>
        <end position="54"/>
    </location>
</feature>
<feature type="transmembrane region" description="Helical" evidence="13">
    <location>
        <begin position="85"/>
        <end position="105"/>
    </location>
</feature>
<dbReference type="Proteomes" id="UP001279642">
    <property type="component" value="Unassembled WGS sequence"/>
</dbReference>
<dbReference type="PANTHER" id="PTHR30531">
    <property type="entry name" value="FLAGELLAR BIOSYNTHETIC PROTEIN FLHB"/>
    <property type="match status" value="1"/>
</dbReference>
<evidence type="ECO:0000256" key="7">
    <source>
        <dbReference type="ARBA" id="ARBA00022795"/>
    </source>
</evidence>
<dbReference type="EMBL" id="JAXCLW010000002">
    <property type="protein sequence ID" value="MDY0882677.1"/>
    <property type="molecule type" value="Genomic_DNA"/>
</dbReference>
<proteinExistence type="inferred from homology"/>
<name>A0ABU5E8S5_9PROT</name>
<evidence type="ECO:0000256" key="12">
    <source>
        <dbReference type="ARBA" id="ARBA00025078"/>
    </source>
</evidence>
<dbReference type="RefSeq" id="WP_320507744.1">
    <property type="nucleotide sequence ID" value="NZ_JAXCLW010000002.1"/>
</dbReference>
<feature type="transmembrane region" description="Helical" evidence="13">
    <location>
        <begin position="190"/>
        <end position="211"/>
    </location>
</feature>
<gene>
    <name evidence="13 15" type="primary">flhB</name>
    <name evidence="15" type="ORF">SMD27_07475</name>
</gene>
<comment type="caution">
    <text evidence="15">The sequence shown here is derived from an EMBL/GenBank/DDBJ whole genome shotgun (WGS) entry which is preliminary data.</text>
</comment>
<keyword evidence="10 13" id="KW-0472">Membrane</keyword>
<evidence type="ECO:0000313" key="15">
    <source>
        <dbReference type="EMBL" id="MDY0882677.1"/>
    </source>
</evidence>
<keyword evidence="8 13" id="KW-0653">Protein transport</keyword>
<dbReference type="SUPFAM" id="SSF160544">
    <property type="entry name" value="EscU C-terminal domain-like"/>
    <property type="match status" value="1"/>
</dbReference>
<evidence type="ECO:0000256" key="6">
    <source>
        <dbReference type="ARBA" id="ARBA00022692"/>
    </source>
</evidence>
<keyword evidence="7 13" id="KW-1005">Bacterial flagellum biogenesis</keyword>
<comment type="similarity">
    <text evidence="2 13">Belongs to the type III secretion exporter family.</text>
</comment>
<keyword evidence="16" id="KW-1185">Reference proteome</keyword>
<dbReference type="Gene3D" id="6.10.250.2080">
    <property type="match status" value="1"/>
</dbReference>
<evidence type="ECO:0000256" key="13">
    <source>
        <dbReference type="RuleBase" id="RU364091"/>
    </source>
</evidence>
<accession>A0ABU5E8S5</accession>
<feature type="compositionally biased region" description="Basic and acidic residues" evidence="14">
    <location>
        <begin position="10"/>
        <end position="23"/>
    </location>
</feature>
<comment type="subcellular location">
    <subcellularLocation>
        <location evidence="1">Cell membrane</location>
        <topology evidence="1">Multi-pass membrane protein</topology>
    </subcellularLocation>
</comment>
<dbReference type="PANTHER" id="PTHR30531:SF12">
    <property type="entry name" value="FLAGELLAR BIOSYNTHETIC PROTEIN FLHB"/>
    <property type="match status" value="1"/>
</dbReference>
<keyword evidence="11 13" id="KW-1006">Bacterial flagellum protein export</keyword>
<dbReference type="InterPro" id="IPR006135">
    <property type="entry name" value="T3SS_substrate_exporter"/>
</dbReference>
<keyword evidence="5 13" id="KW-1003">Cell membrane</keyword>
<dbReference type="PRINTS" id="PR00950">
    <property type="entry name" value="TYPE3IMSPROT"/>
</dbReference>
<keyword evidence="9 13" id="KW-1133">Transmembrane helix</keyword>
<keyword evidence="4 13" id="KW-0813">Transport</keyword>
<evidence type="ECO:0000256" key="1">
    <source>
        <dbReference type="ARBA" id="ARBA00004651"/>
    </source>
</evidence>
<dbReference type="InterPro" id="IPR029025">
    <property type="entry name" value="T3SS_substrate_exporter_C"/>
</dbReference>
<keyword evidence="15" id="KW-0966">Cell projection</keyword>
<reference evidence="15 16" key="1">
    <citation type="journal article" date="2016" name="Antonie Van Leeuwenhoek">
        <title>Dongia soli sp. nov., isolated from soil from Dokdo, Korea.</title>
        <authorList>
            <person name="Kim D.U."/>
            <person name="Lee H."/>
            <person name="Kim H."/>
            <person name="Kim S.G."/>
            <person name="Ka J.O."/>
        </authorList>
    </citation>
    <scope>NUCLEOTIDE SEQUENCE [LARGE SCALE GENOMIC DNA]</scope>
    <source>
        <strain evidence="15 16">D78</strain>
    </source>
</reference>
<evidence type="ECO:0000256" key="14">
    <source>
        <dbReference type="SAM" id="MobiDB-lite"/>
    </source>
</evidence>
<feature type="region of interest" description="Disordered" evidence="14">
    <location>
        <begin position="1"/>
        <end position="25"/>
    </location>
</feature>
<evidence type="ECO:0000256" key="11">
    <source>
        <dbReference type="ARBA" id="ARBA00023225"/>
    </source>
</evidence>
<dbReference type="Pfam" id="PF01312">
    <property type="entry name" value="Bac_export_2"/>
    <property type="match status" value="1"/>
</dbReference>
<evidence type="ECO:0000256" key="2">
    <source>
        <dbReference type="ARBA" id="ARBA00010690"/>
    </source>
</evidence>
<dbReference type="NCBIfam" id="TIGR00328">
    <property type="entry name" value="flhB"/>
    <property type="match status" value="1"/>
</dbReference>
<keyword evidence="15" id="KW-0282">Flagellum</keyword>
<protein>
    <recommendedName>
        <fullName evidence="3 13">Flagellar biosynthetic protein FlhB</fullName>
    </recommendedName>
</protein>
<evidence type="ECO:0000313" key="16">
    <source>
        <dbReference type="Proteomes" id="UP001279642"/>
    </source>
</evidence>
<dbReference type="InterPro" id="IPR006136">
    <property type="entry name" value="FlhB"/>
</dbReference>
<evidence type="ECO:0000256" key="4">
    <source>
        <dbReference type="ARBA" id="ARBA00022448"/>
    </source>
</evidence>
<sequence>MAEGDDSDKTEDPTSKRLDDARKQGQVANSREVNNLFMMGALTLSVAMFGTSVAGDIKSMIMPFIEAPDQIPTDLDHLQVLAWRFLGQLLMAGIVPLVMAVFAAVGSGYLQFGLLWSAEGLMPSLDKISPLAGFKRIFSLRSLNEFLKGLLKIAIVGSVATSLLLPAMSRVHGLIGLEPAQLMMTLKSEVMHLLFGVLCVIIVITIFDVFYQRFQHMRGLRMSRQELKEEFKDTEGDPLVKGKLRQLRMERAKRRMMAEVPKSDVVVTNPTHYAVALKYDQSTMGAPRVTAKGTDKAALRIRELARENDVPVIENPPLARGLYASVEIDQEITPEFYKAVAEVISYIMKLKRNRR</sequence>
<comment type="function">
    <text evidence="12 13">Required for formation of the rod structure in the basal body of the flagellar apparatus. Together with FliI and FliH, may constitute the export apparatus of flagellin.</text>
</comment>
<evidence type="ECO:0000256" key="9">
    <source>
        <dbReference type="ARBA" id="ARBA00022989"/>
    </source>
</evidence>
<organism evidence="15 16">
    <name type="scientific">Dongia soli</name>
    <dbReference type="NCBI Taxonomy" id="600628"/>
    <lineage>
        <taxon>Bacteria</taxon>
        <taxon>Pseudomonadati</taxon>
        <taxon>Pseudomonadota</taxon>
        <taxon>Alphaproteobacteria</taxon>
        <taxon>Rhodospirillales</taxon>
        <taxon>Dongiaceae</taxon>
        <taxon>Dongia</taxon>
    </lineage>
</organism>
<dbReference type="Gene3D" id="3.40.1690.10">
    <property type="entry name" value="secretion proteins EscU"/>
    <property type="match status" value="1"/>
</dbReference>
<keyword evidence="15" id="KW-0969">Cilium</keyword>
<keyword evidence="6 13" id="KW-0812">Transmembrane</keyword>
<evidence type="ECO:0000256" key="10">
    <source>
        <dbReference type="ARBA" id="ARBA00023136"/>
    </source>
</evidence>
<feature type="transmembrane region" description="Helical" evidence="13">
    <location>
        <begin position="149"/>
        <end position="170"/>
    </location>
</feature>
<evidence type="ECO:0000256" key="3">
    <source>
        <dbReference type="ARBA" id="ARBA00021622"/>
    </source>
</evidence>
<evidence type="ECO:0000256" key="5">
    <source>
        <dbReference type="ARBA" id="ARBA00022475"/>
    </source>
</evidence>